<organism evidence="2 3">
    <name type="scientific">Stephania japonica</name>
    <dbReference type="NCBI Taxonomy" id="461633"/>
    <lineage>
        <taxon>Eukaryota</taxon>
        <taxon>Viridiplantae</taxon>
        <taxon>Streptophyta</taxon>
        <taxon>Embryophyta</taxon>
        <taxon>Tracheophyta</taxon>
        <taxon>Spermatophyta</taxon>
        <taxon>Magnoliopsida</taxon>
        <taxon>Ranunculales</taxon>
        <taxon>Menispermaceae</taxon>
        <taxon>Menispermoideae</taxon>
        <taxon>Cissampelideae</taxon>
        <taxon>Stephania</taxon>
    </lineage>
</organism>
<evidence type="ECO:0000256" key="1">
    <source>
        <dbReference type="SAM" id="MobiDB-lite"/>
    </source>
</evidence>
<comment type="caution">
    <text evidence="2">The sequence shown here is derived from an EMBL/GenBank/DDBJ whole genome shotgun (WGS) entry which is preliminary data.</text>
</comment>
<name>A0AAP0KIL9_9MAGN</name>
<feature type="compositionally biased region" description="Polar residues" evidence="1">
    <location>
        <begin position="8"/>
        <end position="25"/>
    </location>
</feature>
<dbReference type="EMBL" id="JBBNAE010000001">
    <property type="protein sequence ID" value="KAK9153216.1"/>
    <property type="molecule type" value="Genomic_DNA"/>
</dbReference>
<reference evidence="2 3" key="1">
    <citation type="submission" date="2024-01" db="EMBL/GenBank/DDBJ databases">
        <title>Genome assemblies of Stephania.</title>
        <authorList>
            <person name="Yang L."/>
        </authorList>
    </citation>
    <scope>NUCLEOTIDE SEQUENCE [LARGE SCALE GENOMIC DNA]</scope>
    <source>
        <strain evidence="2">QJT</strain>
        <tissue evidence="2">Leaf</tissue>
    </source>
</reference>
<protein>
    <submittedName>
        <fullName evidence="2">Uncharacterized protein</fullName>
    </submittedName>
</protein>
<gene>
    <name evidence="2" type="ORF">Sjap_000696</name>
</gene>
<dbReference type="AlphaFoldDB" id="A0AAP0KIL9"/>
<proteinExistence type="predicted"/>
<evidence type="ECO:0000313" key="3">
    <source>
        <dbReference type="Proteomes" id="UP001417504"/>
    </source>
</evidence>
<dbReference type="Proteomes" id="UP001417504">
    <property type="component" value="Unassembled WGS sequence"/>
</dbReference>
<feature type="region of interest" description="Disordered" evidence="1">
    <location>
        <begin position="1"/>
        <end position="28"/>
    </location>
</feature>
<accession>A0AAP0KIL9</accession>
<sequence length="121" mass="13572">MSEEGSREITTSEGNGSNEQATSTIVKEKRKRGRTLMGSINNLTPKLKIEFNDKGQMVGENSKKLASYMGVLAREHASLDFSSWTKVDSLTKNRLWEMVTVGAISYRCLECVCVFGFKFCF</sequence>
<evidence type="ECO:0000313" key="2">
    <source>
        <dbReference type="EMBL" id="KAK9153216.1"/>
    </source>
</evidence>
<keyword evidence="3" id="KW-1185">Reference proteome</keyword>